<dbReference type="InterPro" id="IPR012834">
    <property type="entry name" value="FlgG_G_neg"/>
</dbReference>
<keyword evidence="11" id="KW-0966">Cell projection</keyword>
<evidence type="ECO:0000256" key="3">
    <source>
        <dbReference type="ARBA" id="ARBA00017948"/>
    </source>
</evidence>
<evidence type="ECO:0000259" key="8">
    <source>
        <dbReference type="Pfam" id="PF00460"/>
    </source>
</evidence>
<dbReference type="Pfam" id="PF00460">
    <property type="entry name" value="Flg_bb_rod"/>
    <property type="match status" value="1"/>
</dbReference>
<dbReference type="Pfam" id="PF22692">
    <property type="entry name" value="LlgE_F_G_D1"/>
    <property type="match status" value="1"/>
</dbReference>
<evidence type="ECO:0000259" key="10">
    <source>
        <dbReference type="Pfam" id="PF22692"/>
    </source>
</evidence>
<evidence type="ECO:0000256" key="5">
    <source>
        <dbReference type="ARBA" id="ARBA00032912"/>
    </source>
</evidence>
<dbReference type="Proteomes" id="UP000541636">
    <property type="component" value="Unassembled WGS sequence"/>
</dbReference>
<comment type="caution">
    <text evidence="11">The sequence shown here is derived from an EMBL/GenBank/DDBJ whole genome shotgun (WGS) entry which is preliminary data.</text>
</comment>
<proteinExistence type="inferred from homology"/>
<keyword evidence="4 7" id="KW-0975">Bacterial flagellum</keyword>
<dbReference type="InterPro" id="IPR037925">
    <property type="entry name" value="FlgE/F/G-like"/>
</dbReference>
<dbReference type="InterPro" id="IPR053967">
    <property type="entry name" value="LlgE_F_G-like_D1"/>
</dbReference>
<dbReference type="InterPro" id="IPR020013">
    <property type="entry name" value="Flagellar_FlgE/F/G"/>
</dbReference>
<evidence type="ECO:0000256" key="2">
    <source>
        <dbReference type="ARBA" id="ARBA00009677"/>
    </source>
</evidence>
<evidence type="ECO:0000259" key="9">
    <source>
        <dbReference type="Pfam" id="PF06429"/>
    </source>
</evidence>
<keyword evidence="11" id="KW-0969">Cilium</keyword>
<reference evidence="11 12" key="1">
    <citation type="journal article" date="2017" name="Int. J. Syst. Evol. Microbiol.">
        <title>Oleiagrimonas citrea sp. nov., a marine bacterium isolated from tidal flat sediment and emended description of the genus Oleiagrimonas Fang et al. 2015 and Oleiagrimonas soli.</title>
        <authorList>
            <person name="Yang S.H."/>
            <person name="Seo H.S."/>
            <person name="Seong C.N."/>
            <person name="Kwon K.K."/>
        </authorList>
    </citation>
    <scope>NUCLEOTIDE SEQUENCE [LARGE SCALE GENOMIC DNA]</scope>
    <source>
        <strain evidence="11 12">MEBiC09124</strain>
    </source>
</reference>
<evidence type="ECO:0000313" key="11">
    <source>
        <dbReference type="EMBL" id="NKZ39015.1"/>
    </source>
</evidence>
<evidence type="ECO:0000313" key="12">
    <source>
        <dbReference type="Proteomes" id="UP000541636"/>
    </source>
</evidence>
<dbReference type="PANTHER" id="PTHR30435:SF19">
    <property type="entry name" value="FLAGELLAR BASAL-BODY ROD PROTEIN FLGG"/>
    <property type="match status" value="1"/>
</dbReference>
<accession>A0A846ZL23</accession>
<dbReference type="EMBL" id="JAAZQD010000003">
    <property type="protein sequence ID" value="NKZ39015.1"/>
    <property type="molecule type" value="Genomic_DNA"/>
</dbReference>
<comment type="subcellular location">
    <subcellularLocation>
        <location evidence="1 7">Bacterial flagellum basal body</location>
    </subcellularLocation>
</comment>
<dbReference type="Pfam" id="PF06429">
    <property type="entry name" value="Flg_bbr_C"/>
    <property type="match status" value="1"/>
</dbReference>
<dbReference type="InterPro" id="IPR010930">
    <property type="entry name" value="Flg_bb/hook_C_dom"/>
</dbReference>
<dbReference type="GO" id="GO:0009426">
    <property type="term" value="C:bacterial-type flagellum basal body, distal rod"/>
    <property type="evidence" value="ECO:0007669"/>
    <property type="project" value="UniProtKB-UniRule"/>
</dbReference>
<dbReference type="AlphaFoldDB" id="A0A846ZL23"/>
<dbReference type="NCBIfam" id="TIGR02488">
    <property type="entry name" value="flgG_G_neg"/>
    <property type="match status" value="1"/>
</dbReference>
<evidence type="ECO:0000256" key="7">
    <source>
        <dbReference type="RuleBase" id="RU362116"/>
    </source>
</evidence>
<sequence>MIDALYIAASGLQGEQTQIDTISNNMANMQTPGFKRSRVSFQNIAAITPQEVAAGQQALSAGEGTETLPVHADFTDGTLKQTSNPLDLAVQGKGFFEVTTEAGDRLYTRDGQFHVDAQGYLVTAGGNRLSSDLQIPPDAKDVKIDTNGRVMATLGTDTEPTELGQIELAVFPSDSGLQPVGNNAFMPTADSGEPSIGRPNQSGFGTVHQGMVEQANVDMVHEMTSLVLAQRAYQLNARVLQAADQILDTINNLRR</sequence>
<feature type="domain" description="Flagellar basal-body/hook protein C-terminal" evidence="9">
    <location>
        <begin position="209"/>
        <end position="253"/>
    </location>
</feature>
<comment type="subunit">
    <text evidence="7">The basal body constitutes a major portion of the flagellar organelle and consists of four rings (L,P,S, and M) mounted on a central rod. The rod consists of about 26 subunits of FlgG in the distal portion, and FlgB, FlgC and FlgF are thought to build up the proximal portion of the rod with about 6 subunits each.</text>
</comment>
<protein>
    <recommendedName>
        <fullName evidence="3 6">Flagellar basal-body rod protein FlgG</fullName>
    </recommendedName>
    <alternativeName>
        <fullName evidence="5 7">Distal rod protein</fullName>
    </alternativeName>
</protein>
<evidence type="ECO:0000256" key="4">
    <source>
        <dbReference type="ARBA" id="ARBA00023143"/>
    </source>
</evidence>
<dbReference type="NCBIfam" id="TIGR03506">
    <property type="entry name" value="FlgEFG_subfam"/>
    <property type="match status" value="2"/>
</dbReference>
<evidence type="ECO:0000256" key="6">
    <source>
        <dbReference type="NCBIfam" id="TIGR02488"/>
    </source>
</evidence>
<keyword evidence="11" id="KW-0282">Flagellum</keyword>
<feature type="domain" description="Flagellar hook protein FlgE/F/G-like D1" evidence="10">
    <location>
        <begin position="89"/>
        <end position="152"/>
    </location>
</feature>
<dbReference type="GO" id="GO:0071978">
    <property type="term" value="P:bacterial-type flagellum-dependent swarming motility"/>
    <property type="evidence" value="ECO:0007669"/>
    <property type="project" value="TreeGrafter"/>
</dbReference>
<gene>
    <name evidence="11" type="primary">flgG</name>
    <name evidence="11" type="ORF">HF690_08635</name>
</gene>
<evidence type="ECO:0000256" key="1">
    <source>
        <dbReference type="ARBA" id="ARBA00004117"/>
    </source>
</evidence>
<keyword evidence="12" id="KW-1185">Reference proteome</keyword>
<dbReference type="PANTHER" id="PTHR30435">
    <property type="entry name" value="FLAGELLAR PROTEIN"/>
    <property type="match status" value="1"/>
</dbReference>
<feature type="domain" description="Flagellar basal body rod protein N-terminal" evidence="8">
    <location>
        <begin position="5"/>
        <end position="35"/>
    </location>
</feature>
<comment type="similarity">
    <text evidence="2 7">Belongs to the flagella basal body rod proteins family.</text>
</comment>
<dbReference type="SUPFAM" id="SSF117143">
    <property type="entry name" value="Flagellar hook protein flgE"/>
    <property type="match status" value="1"/>
</dbReference>
<name>A0A846ZL23_9GAMM</name>
<dbReference type="InterPro" id="IPR001444">
    <property type="entry name" value="Flag_bb_rod_N"/>
</dbReference>
<organism evidence="11 12">
    <name type="scientific">Oleiagrimonas citrea</name>
    <dbReference type="NCBI Taxonomy" id="1665687"/>
    <lineage>
        <taxon>Bacteria</taxon>
        <taxon>Pseudomonadati</taxon>
        <taxon>Pseudomonadota</taxon>
        <taxon>Gammaproteobacteria</taxon>
        <taxon>Lysobacterales</taxon>
        <taxon>Rhodanobacteraceae</taxon>
        <taxon>Oleiagrimonas</taxon>
    </lineage>
</organism>
<dbReference type="RefSeq" id="WP_168609155.1">
    <property type="nucleotide sequence ID" value="NZ_JAAZQD010000003.1"/>
</dbReference>